<keyword evidence="4 13" id="KW-0963">Cytoplasm</keyword>
<name>A0A1G1W1B6_9BACT</name>
<keyword evidence="9 13" id="KW-0460">Magnesium</keyword>
<comment type="caution">
    <text evidence="16">The sequence shown here is derived from an EMBL/GenBank/DDBJ whole genome shotgun (WGS) entry which is preliminary data.</text>
</comment>
<organism evidence="16 17">
    <name type="scientific">Candidatus Chisholmbacteria bacterium RIFCSPLOWO2_01_FULL_49_14</name>
    <dbReference type="NCBI Taxonomy" id="1797593"/>
    <lineage>
        <taxon>Bacteria</taxon>
        <taxon>Candidatus Chisholmiibacteriota</taxon>
    </lineage>
</organism>
<dbReference type="EC" id="6.1.1.20" evidence="13"/>
<dbReference type="Pfam" id="PF01409">
    <property type="entry name" value="tRNA-synt_2d"/>
    <property type="match status" value="1"/>
</dbReference>
<dbReference type="GO" id="GO:0005737">
    <property type="term" value="C:cytoplasm"/>
    <property type="evidence" value="ECO:0007669"/>
    <property type="project" value="UniProtKB-SubCell"/>
</dbReference>
<dbReference type="EMBL" id="MHCL01000011">
    <property type="protein sequence ID" value="OGY21475.1"/>
    <property type="molecule type" value="Genomic_DNA"/>
</dbReference>
<dbReference type="Gene3D" id="3.30.930.10">
    <property type="entry name" value="Bira Bifunctional Protein, Domain 2"/>
    <property type="match status" value="1"/>
</dbReference>
<evidence type="ECO:0000256" key="9">
    <source>
        <dbReference type="ARBA" id="ARBA00022842"/>
    </source>
</evidence>
<dbReference type="CDD" id="cd00496">
    <property type="entry name" value="PheRS_alpha_core"/>
    <property type="match status" value="1"/>
</dbReference>
<dbReference type="InterPro" id="IPR045864">
    <property type="entry name" value="aa-tRNA-synth_II/BPL/LPL"/>
</dbReference>
<evidence type="ECO:0000256" key="3">
    <source>
        <dbReference type="ARBA" id="ARBA00011209"/>
    </source>
</evidence>
<evidence type="ECO:0000256" key="14">
    <source>
        <dbReference type="SAM" id="Coils"/>
    </source>
</evidence>
<evidence type="ECO:0000313" key="17">
    <source>
        <dbReference type="Proteomes" id="UP000176723"/>
    </source>
</evidence>
<evidence type="ECO:0000256" key="8">
    <source>
        <dbReference type="ARBA" id="ARBA00022840"/>
    </source>
</evidence>
<gene>
    <name evidence="13" type="primary">pheS</name>
    <name evidence="16" type="ORF">A3A65_00025</name>
</gene>
<evidence type="ECO:0000256" key="10">
    <source>
        <dbReference type="ARBA" id="ARBA00022917"/>
    </source>
</evidence>
<keyword evidence="5 13" id="KW-0436">Ligase</keyword>
<dbReference type="PANTHER" id="PTHR11538:SF41">
    <property type="entry name" value="PHENYLALANINE--TRNA LIGASE, MITOCHONDRIAL"/>
    <property type="match status" value="1"/>
</dbReference>
<evidence type="ECO:0000256" key="12">
    <source>
        <dbReference type="ARBA" id="ARBA00049255"/>
    </source>
</evidence>
<dbReference type="GO" id="GO:0000287">
    <property type="term" value="F:magnesium ion binding"/>
    <property type="evidence" value="ECO:0007669"/>
    <property type="project" value="UniProtKB-UniRule"/>
</dbReference>
<evidence type="ECO:0000256" key="7">
    <source>
        <dbReference type="ARBA" id="ARBA00022741"/>
    </source>
</evidence>
<proteinExistence type="inferred from homology"/>
<dbReference type="PANTHER" id="PTHR11538">
    <property type="entry name" value="PHENYLALANYL-TRNA SYNTHETASE"/>
    <property type="match status" value="1"/>
</dbReference>
<evidence type="ECO:0000256" key="1">
    <source>
        <dbReference type="ARBA" id="ARBA00004496"/>
    </source>
</evidence>
<dbReference type="STRING" id="1797593.A3A65_00025"/>
<dbReference type="Pfam" id="PF02912">
    <property type="entry name" value="Phe_tRNA-synt_N"/>
    <property type="match status" value="1"/>
</dbReference>
<dbReference type="InterPro" id="IPR006195">
    <property type="entry name" value="aa-tRNA-synth_II"/>
</dbReference>
<evidence type="ECO:0000313" key="16">
    <source>
        <dbReference type="EMBL" id="OGY21475.1"/>
    </source>
</evidence>
<dbReference type="PROSITE" id="PS50862">
    <property type="entry name" value="AA_TRNA_LIGASE_II"/>
    <property type="match status" value="1"/>
</dbReference>
<evidence type="ECO:0000256" key="11">
    <source>
        <dbReference type="ARBA" id="ARBA00023146"/>
    </source>
</evidence>
<keyword evidence="14" id="KW-0175">Coiled coil</keyword>
<keyword evidence="10 13" id="KW-0648">Protein biosynthesis</keyword>
<dbReference type="SUPFAM" id="SSF55681">
    <property type="entry name" value="Class II aaRS and biotin synthetases"/>
    <property type="match status" value="1"/>
</dbReference>
<dbReference type="InterPro" id="IPR002319">
    <property type="entry name" value="Phenylalanyl-tRNA_Synthase"/>
</dbReference>
<evidence type="ECO:0000256" key="4">
    <source>
        <dbReference type="ARBA" id="ARBA00022490"/>
    </source>
</evidence>
<dbReference type="GO" id="GO:0006432">
    <property type="term" value="P:phenylalanyl-tRNA aminoacylation"/>
    <property type="evidence" value="ECO:0007669"/>
    <property type="project" value="UniProtKB-UniRule"/>
</dbReference>
<sequence length="349" mass="39972">MRESLINTKNEALALIADSKSLKEVKRVRIAFLGRKGKLNSFSSSMKDLESENRKQAGKLLNATKKTLEEALEDRERQLSKQERGDWIDVTLPSKHPPLGHKHPISQAIEEITRIFERIGFTRVRYPEVEWDWYAFESLNMPKGHPARDEWETFFVDHAQHPRLGAMVLTPHTSNGQVREMHRLGKPPIRMLNIAKCFRRQQDVTHTSMFHQFEGLVIDKGIGIQHLKGTIDYFAHEFYGQGVKSRLRPFHFQFTEPSFEVDFSCGVCGGKGRLDNGTRCRFCKSGWHEVAGAGMVHPAVLKAGGVDPSQYSGFAFGMGIERAYTLKPGLHIDDIRLFYQNDLRFLDQF</sequence>
<dbReference type="InterPro" id="IPR022911">
    <property type="entry name" value="Phe_tRNA_ligase_alpha1_bac"/>
</dbReference>
<evidence type="ECO:0000256" key="2">
    <source>
        <dbReference type="ARBA" id="ARBA00010207"/>
    </source>
</evidence>
<comment type="cofactor">
    <cofactor evidence="13">
        <name>Mg(2+)</name>
        <dbReference type="ChEBI" id="CHEBI:18420"/>
    </cofactor>
    <text evidence="13">Binds 2 magnesium ions per tetramer.</text>
</comment>
<reference evidence="16 17" key="1">
    <citation type="journal article" date="2016" name="Nat. Commun.">
        <title>Thousands of microbial genomes shed light on interconnected biogeochemical processes in an aquifer system.</title>
        <authorList>
            <person name="Anantharaman K."/>
            <person name="Brown C.T."/>
            <person name="Hug L.A."/>
            <person name="Sharon I."/>
            <person name="Castelle C.J."/>
            <person name="Probst A.J."/>
            <person name="Thomas B.C."/>
            <person name="Singh A."/>
            <person name="Wilkins M.J."/>
            <person name="Karaoz U."/>
            <person name="Brodie E.L."/>
            <person name="Williams K.H."/>
            <person name="Hubbard S.S."/>
            <person name="Banfield J.F."/>
        </authorList>
    </citation>
    <scope>NUCLEOTIDE SEQUENCE [LARGE SCALE GENOMIC DNA]</scope>
</reference>
<dbReference type="InterPro" id="IPR010978">
    <property type="entry name" value="tRNA-bd_arm"/>
</dbReference>
<dbReference type="GO" id="GO:0000049">
    <property type="term" value="F:tRNA binding"/>
    <property type="evidence" value="ECO:0007669"/>
    <property type="project" value="InterPro"/>
</dbReference>
<keyword evidence="7 13" id="KW-0547">Nucleotide-binding</keyword>
<dbReference type="Proteomes" id="UP000176723">
    <property type="component" value="Unassembled WGS sequence"/>
</dbReference>
<evidence type="ECO:0000256" key="6">
    <source>
        <dbReference type="ARBA" id="ARBA00022723"/>
    </source>
</evidence>
<evidence type="ECO:0000259" key="15">
    <source>
        <dbReference type="PROSITE" id="PS50862"/>
    </source>
</evidence>
<evidence type="ECO:0000256" key="13">
    <source>
        <dbReference type="HAMAP-Rule" id="MF_00281"/>
    </source>
</evidence>
<dbReference type="GO" id="GO:0004826">
    <property type="term" value="F:phenylalanine-tRNA ligase activity"/>
    <property type="evidence" value="ECO:0007669"/>
    <property type="project" value="UniProtKB-UniRule"/>
</dbReference>
<dbReference type="HAMAP" id="MF_00281">
    <property type="entry name" value="Phe_tRNA_synth_alpha1"/>
    <property type="match status" value="1"/>
</dbReference>
<feature type="binding site" evidence="13">
    <location>
        <position position="256"/>
    </location>
    <ligand>
        <name>Mg(2+)</name>
        <dbReference type="ChEBI" id="CHEBI:18420"/>
        <note>shared with beta subunit</note>
    </ligand>
</feature>
<evidence type="ECO:0000256" key="5">
    <source>
        <dbReference type="ARBA" id="ARBA00022598"/>
    </source>
</evidence>
<feature type="domain" description="Aminoacyl-transfer RNA synthetases class-II family profile" evidence="15">
    <location>
        <begin position="112"/>
        <end position="322"/>
    </location>
</feature>
<comment type="subunit">
    <text evidence="3 13">Tetramer of two alpha and two beta subunits.</text>
</comment>
<dbReference type="AlphaFoldDB" id="A0A1G1W1B6"/>
<comment type="catalytic activity">
    <reaction evidence="12 13">
        <text>tRNA(Phe) + L-phenylalanine + ATP = L-phenylalanyl-tRNA(Phe) + AMP + diphosphate + H(+)</text>
        <dbReference type="Rhea" id="RHEA:19413"/>
        <dbReference type="Rhea" id="RHEA-COMP:9668"/>
        <dbReference type="Rhea" id="RHEA-COMP:9699"/>
        <dbReference type="ChEBI" id="CHEBI:15378"/>
        <dbReference type="ChEBI" id="CHEBI:30616"/>
        <dbReference type="ChEBI" id="CHEBI:33019"/>
        <dbReference type="ChEBI" id="CHEBI:58095"/>
        <dbReference type="ChEBI" id="CHEBI:78442"/>
        <dbReference type="ChEBI" id="CHEBI:78531"/>
        <dbReference type="ChEBI" id="CHEBI:456215"/>
        <dbReference type="EC" id="6.1.1.20"/>
    </reaction>
</comment>
<comment type="subcellular location">
    <subcellularLocation>
        <location evidence="1 13">Cytoplasm</location>
    </subcellularLocation>
</comment>
<accession>A0A1G1W1B6</accession>
<dbReference type="InterPro" id="IPR004188">
    <property type="entry name" value="Phe-tRNA_ligase_II_N"/>
</dbReference>
<feature type="coiled-coil region" evidence="14">
    <location>
        <begin position="46"/>
        <end position="85"/>
    </location>
</feature>
<dbReference type="GO" id="GO:0005524">
    <property type="term" value="F:ATP binding"/>
    <property type="evidence" value="ECO:0007669"/>
    <property type="project" value="UniProtKB-UniRule"/>
</dbReference>
<dbReference type="InterPro" id="IPR004529">
    <property type="entry name" value="Phe-tRNA-synth_IIc_asu"/>
</dbReference>
<keyword evidence="6 13" id="KW-0479">Metal-binding</keyword>
<dbReference type="SUPFAM" id="SSF46589">
    <property type="entry name" value="tRNA-binding arm"/>
    <property type="match status" value="1"/>
</dbReference>
<comment type="similarity">
    <text evidence="2 13">Belongs to the class-II aminoacyl-tRNA synthetase family. Phe-tRNA synthetase alpha subunit type 1 subfamily.</text>
</comment>
<dbReference type="NCBIfam" id="TIGR00468">
    <property type="entry name" value="pheS"/>
    <property type="match status" value="1"/>
</dbReference>
<keyword evidence="11 13" id="KW-0030">Aminoacyl-tRNA synthetase</keyword>
<keyword evidence="8 13" id="KW-0067">ATP-binding</keyword>
<protein>
    <recommendedName>
        <fullName evidence="13">Phenylalanine--tRNA ligase alpha subunit</fullName>
        <ecNumber evidence="13">6.1.1.20</ecNumber>
    </recommendedName>
    <alternativeName>
        <fullName evidence="13">Phenylalanyl-tRNA synthetase alpha subunit</fullName>
        <shortName evidence="13">PheRS</shortName>
    </alternativeName>
</protein>